<sequence length="1423" mass="145370">MAEARKRRELLPLIYQHLLQAGYVRAAREVKEQSGQKSFLAQPVTLLDIYTHWQQTSEVGQKRKAEEDAALQAKKTRVSDPISSSESSEEEEEAEAETAKATPRLAPTNSSVPGAVVPSGTKEKARAKTKKAGKVVNSTPHPAAGKAMAHLLSGRSPKKSAGPSANTILASETEEEGSVQALRTTAKPGMASASQADSSSEETSTSSDETYVEVKPSVKPPQVKTSPAPAKDSLGRGAAPTPGKAGDVTPQVRGGALTLASKAKKPEEDSESSEESSESEEGAPLEPPHQAKASEKIVQARAASGPVKGTSGKGATPAPPGRTGPAAARAKSGKPEEDSESSSEEESDSEEEPPAAKTPLQAKPLGQNSQVRAASGPVKGPPQKAGPAATQAGKQEEDSGSSSEEESDSEGEAPAQAKSSGKIIQVTAASRPATGPPQKAGPAATQGKAEKCKDESESSEEESDSEEEAPAAVAPAQAKPAMKTPQTQAPPKKGTPVTPAPAKFPPVRVGTPAPWKAGAASSPACASSPALARGAQRPEASSSSEESESEEETTPAPPAGQAKSAGKSVPVKAASAPTKGSSGQGAVPVPAGKAGPATAPAKAEVQEDSESSEEESDSEEVTAAPAQVKTSAKTPQTKANPASTRTASAKGAASAPGKVATAAAQAKQESPAKVKPTARTPQSNAVSVRGQGSVAALGKAVATAAQAQPGPVGGPQEGSESSEEESDSDGGAPAQAKPSGKTPQVRTASAPGKGFARKGAAAVSPGKSGAVATQARKPEEDSESSSEEESDSEEEEAAAAAPAQVKPAVNPPQSKASLTKGVAGTPKSTKAPPARVDTPAPQKPRPTTPAKKESDSKTARSKTLAPARPEKNARGSSESSGEELPASQVIKPPLIFVDPNRSPAGPAATATQAPAANTPRKARASESTARSSSSESEDEDVIPATQCSIPATRTNATTLVAHPRPAVRASSSEASGRVSEGKKQEAPVAQVTKRNPAHLPLTQAALKVLAQKASEAQPPAARTPSSSGVDSALGTLPVISPQRAPVQAKVTNKFRKPEVPVVQQATATPAGRPRAKASETSNDSEDSSGSSSGSEEDADGPQMVPSAHRLVGPAPSTTETLVEETTAESSEDEVVAPSQSLLSGYVTPGPALANSQASKATPRTDLDPSASSTPATKDAPDGKQEVEPQQVAGTISPKTGRRQAGPTPQKPRKPKKEAGSPQASTLALQGDISRRLLNEPWPLNEAQLQASVVKVLTELLEQERKKAADAAKESSRKARGGRKRKLSGDQTAARAPKSKKKKQPVAGGSGEGAVSPEKASGTPKGKSKRAGASGDIKEKKEKESPGSQGAKERPEGEPGTLKVEGGDQGNPKSKKEKKKSDKKKKDKEKKEKKKKAKKASTKDPDSPFQKKKKKKKKTAEQTV</sequence>
<feature type="compositionally biased region" description="Acidic residues" evidence="1">
    <location>
        <begin position="457"/>
        <end position="469"/>
    </location>
</feature>
<feature type="region of interest" description="Disordered" evidence="1">
    <location>
        <begin position="1263"/>
        <end position="1423"/>
    </location>
</feature>
<feature type="compositionally biased region" description="Acidic residues" evidence="1">
    <location>
        <begin position="268"/>
        <end position="283"/>
    </location>
</feature>
<feature type="compositionally biased region" description="Polar residues" evidence="1">
    <location>
        <begin position="628"/>
        <end position="641"/>
    </location>
</feature>
<dbReference type="Pfam" id="PF03546">
    <property type="entry name" value="Treacle"/>
    <property type="match status" value="2"/>
</dbReference>
<reference evidence="3" key="1">
    <citation type="submission" date="2025-08" db="UniProtKB">
        <authorList>
            <consortium name="Ensembl"/>
        </authorList>
    </citation>
    <scope>IDENTIFICATION</scope>
</reference>
<feature type="domain" description="Treacle protein" evidence="2">
    <location>
        <begin position="251"/>
        <end position="753"/>
    </location>
</feature>
<reference evidence="3" key="2">
    <citation type="submission" date="2025-09" db="UniProtKB">
        <authorList>
            <consortium name="Ensembl"/>
        </authorList>
    </citation>
    <scope>IDENTIFICATION</scope>
</reference>
<dbReference type="SMART" id="SM00667">
    <property type="entry name" value="LisH"/>
    <property type="match status" value="1"/>
</dbReference>
<feature type="compositionally biased region" description="Acidic residues" evidence="1">
    <location>
        <begin position="337"/>
        <end position="353"/>
    </location>
</feature>
<feature type="region of interest" description="Disordered" evidence="1">
    <location>
        <begin position="1010"/>
        <end position="1231"/>
    </location>
</feature>
<feature type="compositionally biased region" description="Basic and acidic residues" evidence="1">
    <location>
        <begin position="1335"/>
        <end position="1356"/>
    </location>
</feature>
<organism evidence="3 4">
    <name type="scientific">Lynx canadensis</name>
    <name type="common">Canada lynx</name>
    <name type="synonym">Felis canadensis</name>
    <dbReference type="NCBI Taxonomy" id="61383"/>
    <lineage>
        <taxon>Eukaryota</taxon>
        <taxon>Metazoa</taxon>
        <taxon>Chordata</taxon>
        <taxon>Craniata</taxon>
        <taxon>Vertebrata</taxon>
        <taxon>Euteleostomi</taxon>
        <taxon>Mammalia</taxon>
        <taxon>Eutheria</taxon>
        <taxon>Laurasiatheria</taxon>
        <taxon>Carnivora</taxon>
        <taxon>Feliformia</taxon>
        <taxon>Felidae</taxon>
        <taxon>Felinae</taxon>
        <taxon>Lynx</taxon>
    </lineage>
</organism>
<dbReference type="GO" id="GO:0042790">
    <property type="term" value="P:nucleolar large rRNA transcription by RNA polymerase I"/>
    <property type="evidence" value="ECO:0007669"/>
    <property type="project" value="TreeGrafter"/>
</dbReference>
<keyword evidence="4" id="KW-1185">Reference proteome</keyword>
<gene>
    <name evidence="3" type="primary">TCOF1</name>
</gene>
<feature type="compositionally biased region" description="Low complexity" evidence="1">
    <location>
        <begin position="693"/>
        <end position="710"/>
    </location>
</feature>
<dbReference type="PRINTS" id="PR01503">
    <property type="entry name" value="TREACLE"/>
</dbReference>
<feature type="compositionally biased region" description="Acidic residues" evidence="1">
    <location>
        <begin position="1121"/>
        <end position="1134"/>
    </location>
</feature>
<feature type="compositionally biased region" description="Low complexity" evidence="1">
    <location>
        <begin position="517"/>
        <end position="532"/>
    </location>
</feature>
<dbReference type="GO" id="GO:0005730">
    <property type="term" value="C:nucleolus"/>
    <property type="evidence" value="ECO:0007669"/>
    <property type="project" value="TreeGrafter"/>
</dbReference>
<feature type="domain" description="Treacle protein" evidence="2">
    <location>
        <begin position="757"/>
        <end position="998"/>
    </location>
</feature>
<feature type="compositionally biased region" description="Low complexity" evidence="1">
    <location>
        <begin position="191"/>
        <end position="209"/>
    </location>
</feature>
<evidence type="ECO:0000256" key="1">
    <source>
        <dbReference type="SAM" id="MobiDB-lite"/>
    </source>
</evidence>
<evidence type="ECO:0000313" key="3">
    <source>
        <dbReference type="Ensembl" id="ENSLCNP00005009166.1"/>
    </source>
</evidence>
<dbReference type="PANTHER" id="PTHR20787">
    <property type="entry name" value="TREACLE"/>
    <property type="match status" value="1"/>
</dbReference>
<dbReference type="InterPro" id="IPR003993">
    <property type="entry name" value="Treacle_dom"/>
</dbReference>
<feature type="compositionally biased region" description="Low complexity" evidence="1">
    <location>
        <begin position="470"/>
        <end position="481"/>
    </location>
</feature>
<feature type="compositionally biased region" description="Basic residues" evidence="1">
    <location>
        <begin position="1372"/>
        <end position="1399"/>
    </location>
</feature>
<feature type="compositionally biased region" description="Polar residues" evidence="1">
    <location>
        <begin position="945"/>
        <end position="958"/>
    </location>
</feature>
<feature type="compositionally biased region" description="Basic and acidic residues" evidence="1">
    <location>
        <begin position="1263"/>
        <end position="1276"/>
    </location>
</feature>
<dbReference type="Proteomes" id="UP000472241">
    <property type="component" value="Unplaced"/>
</dbReference>
<dbReference type="InterPro" id="IPR017859">
    <property type="entry name" value="Treacle"/>
</dbReference>
<name>A0A667G260_LYNCA</name>
<dbReference type="InterPro" id="IPR006594">
    <property type="entry name" value="LisH"/>
</dbReference>
<dbReference type="GO" id="GO:0003723">
    <property type="term" value="F:RNA binding"/>
    <property type="evidence" value="ECO:0007669"/>
    <property type="project" value="TreeGrafter"/>
</dbReference>
<feature type="compositionally biased region" description="Acidic residues" evidence="1">
    <location>
        <begin position="87"/>
        <end position="96"/>
    </location>
</feature>
<feature type="compositionally biased region" description="Acidic residues" evidence="1">
    <location>
        <begin position="606"/>
        <end position="620"/>
    </location>
</feature>
<protein>
    <submittedName>
        <fullName evidence="3">Treacle ribosome biosis factor 1</fullName>
    </submittedName>
</protein>
<dbReference type="PROSITE" id="PS50896">
    <property type="entry name" value="LISH"/>
    <property type="match status" value="1"/>
</dbReference>
<feature type="compositionally biased region" description="Acidic residues" evidence="1">
    <location>
        <begin position="780"/>
        <end position="797"/>
    </location>
</feature>
<dbReference type="Ensembl" id="ENSLCNT00005010295.1">
    <property type="protein sequence ID" value="ENSLCNP00005009166.1"/>
    <property type="gene ID" value="ENSLCNG00005005967.1"/>
</dbReference>
<accession>A0A667G260</accession>
<feature type="region of interest" description="Disordered" evidence="1">
    <location>
        <begin position="56"/>
        <end position="996"/>
    </location>
</feature>
<proteinExistence type="predicted"/>
<evidence type="ECO:0000313" key="4">
    <source>
        <dbReference type="Proteomes" id="UP000472241"/>
    </source>
</evidence>
<feature type="compositionally biased region" description="Low complexity" evidence="1">
    <location>
        <begin position="584"/>
        <end position="603"/>
    </location>
</feature>
<feature type="compositionally biased region" description="Low complexity" evidence="1">
    <location>
        <begin position="903"/>
        <end position="934"/>
    </location>
</feature>
<feature type="compositionally biased region" description="Low complexity" evidence="1">
    <location>
        <begin position="642"/>
        <end position="660"/>
    </location>
</feature>
<dbReference type="GO" id="GO:0097110">
    <property type="term" value="F:scaffold protein binding"/>
    <property type="evidence" value="ECO:0007669"/>
    <property type="project" value="TreeGrafter"/>
</dbReference>
<dbReference type="PANTHER" id="PTHR20787:SF10">
    <property type="entry name" value="TREACLE PROTEIN"/>
    <property type="match status" value="1"/>
</dbReference>
<evidence type="ECO:0000259" key="2">
    <source>
        <dbReference type="Pfam" id="PF03546"/>
    </source>
</evidence>